<dbReference type="PROSITE" id="PS51257">
    <property type="entry name" value="PROKAR_LIPOPROTEIN"/>
    <property type="match status" value="1"/>
</dbReference>
<keyword evidence="3" id="KW-0472">Membrane</keyword>
<comment type="subcellular location">
    <subcellularLocation>
        <location evidence="1">Membrane</location>
        <topology evidence="1">Lipid-anchor</topology>
    </subcellularLocation>
</comment>
<evidence type="ECO:0000256" key="7">
    <source>
        <dbReference type="PIRSR" id="PIRSR002854-1"/>
    </source>
</evidence>
<dbReference type="SUPFAM" id="SSF53850">
    <property type="entry name" value="Periplasmic binding protein-like II"/>
    <property type="match status" value="1"/>
</dbReference>
<feature type="lipid moiety-binding region" description="S-diacylglycerol cysteine" evidence="7">
    <location>
        <position position="21"/>
    </location>
</feature>
<comment type="similarity">
    <text evidence="6">Belongs to the nlpA lipoprotein family.</text>
</comment>
<dbReference type="PIRSF" id="PIRSF002854">
    <property type="entry name" value="MetQ"/>
    <property type="match status" value="1"/>
</dbReference>
<evidence type="ECO:0000256" key="8">
    <source>
        <dbReference type="SAM" id="SignalP"/>
    </source>
</evidence>
<feature type="chain" id="PRO_5031098682" description="Lipoprotein" evidence="8">
    <location>
        <begin position="29"/>
        <end position="278"/>
    </location>
</feature>
<organism evidence="9 10">
    <name type="scientific">Nocardiopsis composta</name>
    <dbReference type="NCBI Taxonomy" id="157465"/>
    <lineage>
        <taxon>Bacteria</taxon>
        <taxon>Bacillati</taxon>
        <taxon>Actinomycetota</taxon>
        <taxon>Actinomycetes</taxon>
        <taxon>Streptosporangiales</taxon>
        <taxon>Nocardiopsidaceae</taxon>
        <taxon>Nocardiopsis</taxon>
    </lineage>
</organism>
<dbReference type="RefSeq" id="WP_184395529.1">
    <property type="nucleotide sequence ID" value="NZ_BAAAJD010000060.1"/>
</dbReference>
<keyword evidence="5 6" id="KW-0449">Lipoprotein</keyword>
<dbReference type="InterPro" id="IPR004872">
    <property type="entry name" value="Lipoprotein_NlpA"/>
</dbReference>
<dbReference type="EMBL" id="JACHDB010000001">
    <property type="protein sequence ID" value="MBB5434701.1"/>
    <property type="molecule type" value="Genomic_DNA"/>
</dbReference>
<dbReference type="GO" id="GO:0016020">
    <property type="term" value="C:membrane"/>
    <property type="evidence" value="ECO:0007669"/>
    <property type="project" value="UniProtKB-SubCell"/>
</dbReference>
<keyword evidence="4" id="KW-0564">Palmitate</keyword>
<dbReference type="PANTHER" id="PTHR30429:SF0">
    <property type="entry name" value="METHIONINE-BINDING LIPOPROTEIN METQ"/>
    <property type="match status" value="1"/>
</dbReference>
<gene>
    <name evidence="9" type="ORF">HDA36_004785</name>
</gene>
<comment type="caution">
    <text evidence="9">The sequence shown here is derived from an EMBL/GenBank/DDBJ whole genome shotgun (WGS) entry which is preliminary data.</text>
</comment>
<reference evidence="9 10" key="1">
    <citation type="submission" date="2020-08" db="EMBL/GenBank/DDBJ databases">
        <title>Sequencing the genomes of 1000 actinobacteria strains.</title>
        <authorList>
            <person name="Klenk H.-P."/>
        </authorList>
    </citation>
    <scope>NUCLEOTIDE SEQUENCE [LARGE SCALE GENOMIC DNA]</scope>
    <source>
        <strain evidence="9 10">DSM 44551</strain>
    </source>
</reference>
<accession>A0A7W8QQS1</accession>
<dbReference type="AlphaFoldDB" id="A0A7W8QQS1"/>
<evidence type="ECO:0000313" key="9">
    <source>
        <dbReference type="EMBL" id="MBB5434701.1"/>
    </source>
</evidence>
<evidence type="ECO:0000256" key="6">
    <source>
        <dbReference type="PIRNR" id="PIRNR002854"/>
    </source>
</evidence>
<keyword evidence="2 8" id="KW-0732">Signal</keyword>
<evidence type="ECO:0000256" key="1">
    <source>
        <dbReference type="ARBA" id="ARBA00004635"/>
    </source>
</evidence>
<sequence>MRRRTALTALAAALPLAAASCGAPSENAAGASGEGETLVVGATAVPAGEILAFVRDELAADAGLDLKITEYSDYIAPDTALAEGELDANLYQHEPFLEEFNAGNGADLVAVQDVYLPPLGLYSNGVGDPDDLPDGAEVAVPNDPTNEYRALLLLQEGGLLTLSEDAEESSFSLSDIEENPRDLEFREVEAAQLPRSLDDVDAAVVNNNYAQDAGLSPTEDAILVEELEGSPYVNVLAARSDNADDPRITTLAELLTAPETVKFIEEEYQGSVIPVAAG</sequence>
<name>A0A7W8QQS1_9ACTN</name>
<evidence type="ECO:0000256" key="5">
    <source>
        <dbReference type="ARBA" id="ARBA00023288"/>
    </source>
</evidence>
<evidence type="ECO:0000256" key="2">
    <source>
        <dbReference type="ARBA" id="ARBA00022729"/>
    </source>
</evidence>
<keyword evidence="10" id="KW-1185">Reference proteome</keyword>
<evidence type="ECO:0000256" key="4">
    <source>
        <dbReference type="ARBA" id="ARBA00023139"/>
    </source>
</evidence>
<feature type="signal peptide" evidence="8">
    <location>
        <begin position="1"/>
        <end position="28"/>
    </location>
</feature>
<dbReference type="Pfam" id="PF03180">
    <property type="entry name" value="Lipoprotein_9"/>
    <property type="match status" value="1"/>
</dbReference>
<evidence type="ECO:0000256" key="3">
    <source>
        <dbReference type="ARBA" id="ARBA00023136"/>
    </source>
</evidence>
<protein>
    <recommendedName>
        <fullName evidence="6">Lipoprotein</fullName>
    </recommendedName>
</protein>
<dbReference type="Gene3D" id="3.40.190.10">
    <property type="entry name" value="Periplasmic binding protein-like II"/>
    <property type="match status" value="2"/>
</dbReference>
<proteinExistence type="inferred from homology"/>
<dbReference type="Proteomes" id="UP000572635">
    <property type="component" value="Unassembled WGS sequence"/>
</dbReference>
<dbReference type="PANTHER" id="PTHR30429">
    <property type="entry name" value="D-METHIONINE-BINDING LIPOPROTEIN METQ"/>
    <property type="match status" value="1"/>
</dbReference>
<evidence type="ECO:0000313" key="10">
    <source>
        <dbReference type="Proteomes" id="UP000572635"/>
    </source>
</evidence>